<protein>
    <submittedName>
        <fullName evidence="1">Uncharacterized protein</fullName>
    </submittedName>
</protein>
<dbReference type="Proteomes" id="UP000708208">
    <property type="component" value="Unassembled WGS sequence"/>
</dbReference>
<dbReference type="AlphaFoldDB" id="A0A8J2KBW4"/>
<evidence type="ECO:0000313" key="2">
    <source>
        <dbReference type="Proteomes" id="UP000708208"/>
    </source>
</evidence>
<feature type="non-terminal residue" evidence="1">
    <location>
        <position position="1"/>
    </location>
</feature>
<keyword evidence="2" id="KW-1185">Reference proteome</keyword>
<reference evidence="1" key="1">
    <citation type="submission" date="2021-06" db="EMBL/GenBank/DDBJ databases">
        <authorList>
            <person name="Hodson N. C."/>
            <person name="Mongue J. A."/>
            <person name="Jaron S. K."/>
        </authorList>
    </citation>
    <scope>NUCLEOTIDE SEQUENCE</scope>
</reference>
<dbReference type="EMBL" id="CAJVCH010248741">
    <property type="protein sequence ID" value="CAG7733417.1"/>
    <property type="molecule type" value="Genomic_DNA"/>
</dbReference>
<name>A0A8J2KBW4_9HEXA</name>
<organism evidence="1 2">
    <name type="scientific">Allacma fusca</name>
    <dbReference type="NCBI Taxonomy" id="39272"/>
    <lineage>
        <taxon>Eukaryota</taxon>
        <taxon>Metazoa</taxon>
        <taxon>Ecdysozoa</taxon>
        <taxon>Arthropoda</taxon>
        <taxon>Hexapoda</taxon>
        <taxon>Collembola</taxon>
        <taxon>Symphypleona</taxon>
        <taxon>Sminthuridae</taxon>
        <taxon>Allacma</taxon>
    </lineage>
</organism>
<evidence type="ECO:0000313" key="1">
    <source>
        <dbReference type="EMBL" id="CAG7733417.1"/>
    </source>
</evidence>
<gene>
    <name evidence="1" type="ORF">AFUS01_LOCUS21861</name>
</gene>
<proteinExistence type="predicted"/>
<accession>A0A8J2KBW4</accession>
<comment type="caution">
    <text evidence="1">The sequence shown here is derived from an EMBL/GenBank/DDBJ whole genome shotgun (WGS) entry which is preliminary data.</text>
</comment>
<sequence length="49" mass="5420">MISSKGDTRALEDAKVVETDQLSLTLQVQRRSDFPQRIPVLSMGTGDTQ</sequence>